<keyword evidence="3" id="KW-0964">Secreted</keyword>
<dbReference type="GO" id="GO:0005576">
    <property type="term" value="C:extracellular region"/>
    <property type="evidence" value="ECO:0007669"/>
    <property type="project" value="UniProtKB-SubCell"/>
</dbReference>
<feature type="region of interest" description="Disordered" evidence="6">
    <location>
        <begin position="1"/>
        <end position="35"/>
    </location>
</feature>
<feature type="compositionally biased region" description="Pro residues" evidence="6">
    <location>
        <begin position="77"/>
        <end position="86"/>
    </location>
</feature>
<evidence type="ECO:0000313" key="7">
    <source>
        <dbReference type="Proteomes" id="UP000504628"/>
    </source>
</evidence>
<evidence type="ECO:0000256" key="5">
    <source>
        <dbReference type="ARBA" id="ARBA00023157"/>
    </source>
</evidence>
<dbReference type="GO" id="GO:0010460">
    <property type="term" value="P:positive regulation of heart rate"/>
    <property type="evidence" value="ECO:0007669"/>
    <property type="project" value="TreeGrafter"/>
</dbReference>
<evidence type="ECO:0000256" key="2">
    <source>
        <dbReference type="ARBA" id="ARBA00010575"/>
    </source>
</evidence>
<evidence type="ECO:0000256" key="6">
    <source>
        <dbReference type="SAM" id="MobiDB-lite"/>
    </source>
</evidence>
<evidence type="ECO:0000313" key="8">
    <source>
        <dbReference type="RefSeq" id="XP_028387437.2"/>
    </source>
</evidence>
<dbReference type="InterPro" id="IPR051665">
    <property type="entry name" value="Adrenomedullin-reg_peptide"/>
</dbReference>
<keyword evidence="4" id="KW-0732">Signal</keyword>
<dbReference type="GO" id="GO:0007189">
    <property type="term" value="P:adenylate cyclase-activating G protein-coupled receptor signaling pathway"/>
    <property type="evidence" value="ECO:0007669"/>
    <property type="project" value="TreeGrafter"/>
</dbReference>
<dbReference type="RefSeq" id="XP_028387437.2">
    <property type="nucleotide sequence ID" value="XM_028531636.2"/>
</dbReference>
<evidence type="ECO:0000256" key="4">
    <source>
        <dbReference type="ARBA" id="ARBA00022729"/>
    </source>
</evidence>
<dbReference type="KEGG" id="pdic:114512676"/>
<keyword evidence="7" id="KW-1185">Reference proteome</keyword>
<dbReference type="AlphaFoldDB" id="A0A6J2N4L2"/>
<evidence type="ECO:0000256" key="1">
    <source>
        <dbReference type="ARBA" id="ARBA00004613"/>
    </source>
</evidence>
<dbReference type="PANTHER" id="PTHR23414">
    <property type="entry name" value="ADRENOMEDULLIN, ADM"/>
    <property type="match status" value="1"/>
</dbReference>
<keyword evidence="5" id="KW-1015">Disulfide bond</keyword>
<dbReference type="InParanoid" id="A0A6J2N4L2"/>
<protein>
    <submittedName>
        <fullName evidence="8">Protein ADM2</fullName>
    </submittedName>
</protein>
<reference evidence="8" key="1">
    <citation type="submission" date="2025-08" db="UniProtKB">
        <authorList>
            <consortium name="RefSeq"/>
        </authorList>
    </citation>
    <scope>IDENTIFICATION</scope>
    <source>
        <tissue evidence="8">Muscle</tissue>
    </source>
</reference>
<accession>A0A6J2N4L2</accession>
<dbReference type="Proteomes" id="UP000504628">
    <property type="component" value="Chromosome 2"/>
</dbReference>
<comment type="subcellular location">
    <subcellularLocation>
        <location evidence="1">Secreted</location>
    </subcellularLocation>
</comment>
<dbReference type="GO" id="GO:0003073">
    <property type="term" value="P:regulation of systemic arterial blood pressure"/>
    <property type="evidence" value="ECO:0007669"/>
    <property type="project" value="TreeGrafter"/>
</dbReference>
<organism evidence="7 8">
    <name type="scientific">Phyllostomus discolor</name>
    <name type="common">pale spear-nosed bat</name>
    <dbReference type="NCBI Taxonomy" id="89673"/>
    <lineage>
        <taxon>Eukaryota</taxon>
        <taxon>Metazoa</taxon>
        <taxon>Chordata</taxon>
        <taxon>Craniata</taxon>
        <taxon>Vertebrata</taxon>
        <taxon>Euteleostomi</taxon>
        <taxon>Mammalia</taxon>
        <taxon>Eutheria</taxon>
        <taxon>Laurasiatheria</taxon>
        <taxon>Chiroptera</taxon>
        <taxon>Yangochiroptera</taxon>
        <taxon>Phyllostomidae</taxon>
        <taxon>Phyllostominae</taxon>
        <taxon>Phyllostomus</taxon>
    </lineage>
</organism>
<feature type="region of interest" description="Disordered" evidence="6">
    <location>
        <begin position="70"/>
        <end position="141"/>
    </location>
</feature>
<evidence type="ECO:0000256" key="3">
    <source>
        <dbReference type="ARBA" id="ARBA00022525"/>
    </source>
</evidence>
<proteinExistence type="inferred from homology"/>
<dbReference type="PANTHER" id="PTHR23414:SF2">
    <property type="entry name" value="PROTEIN ADM2"/>
    <property type="match status" value="1"/>
</dbReference>
<dbReference type="CTD" id="79924"/>
<dbReference type="GeneID" id="114512676"/>
<sequence length="188" mass="20044">MHGGQTQVPACLPPRGGVPTEGWLPASPHPNSAPSGLLASSPAAMAQLLLVTLGCISLLYLQLPDALSGCQGRSPRPAQPREPPAQTPSSRLQPQHPAPWPETWKPRQAPRLQPQRSASLSPAAGQPLRKGPRRLSGPPRRRAPLLRVGCVLVTCQVQNLSHRLWQLVASAGPRDSAPVDPRSPRSYG</sequence>
<dbReference type="OrthoDB" id="9907777at2759"/>
<name>A0A6J2N4L2_9CHIR</name>
<gene>
    <name evidence="8" type="primary">ADM2</name>
</gene>
<comment type="similarity">
    <text evidence="2">Belongs to the adrenomedullin family.</text>
</comment>